<dbReference type="GO" id="GO:0005524">
    <property type="term" value="F:ATP binding"/>
    <property type="evidence" value="ECO:0007669"/>
    <property type="project" value="UniProtKB-KW"/>
</dbReference>
<dbReference type="InterPro" id="IPR001154">
    <property type="entry name" value="TopoII_euk"/>
</dbReference>
<dbReference type="AlphaFoldDB" id="A0A368FUZ2"/>
<accession>A0A368FUZ2</accession>
<dbReference type="PRINTS" id="PR01158">
    <property type="entry name" value="TOPISMRASEII"/>
</dbReference>
<evidence type="ECO:0000256" key="8">
    <source>
        <dbReference type="ARBA" id="ARBA00023235"/>
    </source>
</evidence>
<evidence type="ECO:0000256" key="5">
    <source>
        <dbReference type="ARBA" id="ARBA00022840"/>
    </source>
</evidence>
<evidence type="ECO:0000313" key="11">
    <source>
        <dbReference type="EMBL" id="RCN34630.1"/>
    </source>
</evidence>
<dbReference type="STRING" id="29170.A0A368FUZ2"/>
<comment type="catalytic activity">
    <reaction evidence="1 9">
        <text>ATP-dependent breakage, passage and rejoining of double-stranded DNA.</text>
        <dbReference type="EC" id="5.6.2.2"/>
    </reaction>
</comment>
<protein>
    <recommendedName>
        <fullName evidence="3">DNA topoisomerase (ATP-hydrolyzing)</fullName>
        <ecNumber evidence="3">5.6.2.2</ecNumber>
    </recommendedName>
</protein>
<evidence type="ECO:0000256" key="6">
    <source>
        <dbReference type="ARBA" id="ARBA00023029"/>
    </source>
</evidence>
<dbReference type="SUPFAM" id="SSF56719">
    <property type="entry name" value="Type II DNA topoisomerase"/>
    <property type="match status" value="1"/>
</dbReference>
<dbReference type="EC" id="5.6.2.2" evidence="3"/>
<evidence type="ECO:0000256" key="9">
    <source>
        <dbReference type="PROSITE-ProRule" id="PRU01384"/>
    </source>
</evidence>
<evidence type="ECO:0000256" key="4">
    <source>
        <dbReference type="ARBA" id="ARBA00022741"/>
    </source>
</evidence>
<dbReference type="InterPro" id="IPR013760">
    <property type="entry name" value="Topo_IIA-like_dom_sf"/>
</dbReference>
<dbReference type="EMBL" id="JOJR01000759">
    <property type="protein sequence ID" value="RCN34630.1"/>
    <property type="molecule type" value="Genomic_DNA"/>
</dbReference>
<organism evidence="11 12">
    <name type="scientific">Ancylostoma caninum</name>
    <name type="common">Dog hookworm</name>
    <dbReference type="NCBI Taxonomy" id="29170"/>
    <lineage>
        <taxon>Eukaryota</taxon>
        <taxon>Metazoa</taxon>
        <taxon>Ecdysozoa</taxon>
        <taxon>Nematoda</taxon>
        <taxon>Chromadorea</taxon>
        <taxon>Rhabditida</taxon>
        <taxon>Rhabditina</taxon>
        <taxon>Rhabditomorpha</taxon>
        <taxon>Strongyloidea</taxon>
        <taxon>Ancylostomatidae</taxon>
        <taxon>Ancylostomatinae</taxon>
        <taxon>Ancylostoma</taxon>
    </lineage>
</organism>
<keyword evidence="5" id="KW-0067">ATP-binding</keyword>
<proteinExistence type="predicted"/>
<dbReference type="OrthoDB" id="5792673at2759"/>
<dbReference type="InterPro" id="IPR002205">
    <property type="entry name" value="Topo_IIA_dom_A"/>
</dbReference>
<gene>
    <name evidence="11" type="ORF">ANCCAN_19519</name>
</gene>
<feature type="active site" description="O-(5'-phospho-DNA)-tyrosine intermediate" evidence="9">
    <location>
        <position position="28"/>
    </location>
</feature>
<keyword evidence="8 9" id="KW-0413">Isomerase</keyword>
<evidence type="ECO:0000259" key="10">
    <source>
        <dbReference type="PROSITE" id="PS52040"/>
    </source>
</evidence>
<evidence type="ECO:0000313" key="12">
    <source>
        <dbReference type="Proteomes" id="UP000252519"/>
    </source>
</evidence>
<dbReference type="SMART" id="SM00434">
    <property type="entry name" value="TOP4c"/>
    <property type="match status" value="1"/>
</dbReference>
<evidence type="ECO:0000256" key="1">
    <source>
        <dbReference type="ARBA" id="ARBA00000185"/>
    </source>
</evidence>
<evidence type="ECO:0000256" key="7">
    <source>
        <dbReference type="ARBA" id="ARBA00023125"/>
    </source>
</evidence>
<reference evidence="11 12" key="1">
    <citation type="submission" date="2014-10" db="EMBL/GenBank/DDBJ databases">
        <title>Draft genome of the hookworm Ancylostoma caninum.</title>
        <authorList>
            <person name="Mitreva M."/>
        </authorList>
    </citation>
    <scope>NUCLEOTIDE SEQUENCE [LARGE SCALE GENOMIC DNA]</scope>
    <source>
        <strain evidence="11 12">Baltimore</strain>
    </source>
</reference>
<dbReference type="GO" id="GO:0003918">
    <property type="term" value="F:DNA topoisomerase type II (double strand cut, ATP-hydrolyzing) activity"/>
    <property type="evidence" value="ECO:0007669"/>
    <property type="project" value="UniProtKB-EC"/>
</dbReference>
<dbReference type="PANTHER" id="PTHR10169:SF38">
    <property type="entry name" value="DNA TOPOISOMERASE 2"/>
    <property type="match status" value="1"/>
</dbReference>
<name>A0A368FUZ2_ANCCA</name>
<dbReference type="PANTHER" id="PTHR10169">
    <property type="entry name" value="DNA TOPOISOMERASE/GYRASE"/>
    <property type="match status" value="1"/>
</dbReference>
<keyword evidence="7 9" id="KW-0238">DNA-binding</keyword>
<dbReference type="PROSITE" id="PS52040">
    <property type="entry name" value="TOPO_IIA"/>
    <property type="match status" value="1"/>
</dbReference>
<dbReference type="GO" id="GO:0006265">
    <property type="term" value="P:DNA topological change"/>
    <property type="evidence" value="ECO:0007669"/>
    <property type="project" value="UniProtKB-UniRule"/>
</dbReference>
<comment type="caution">
    <text evidence="11">The sequence shown here is derived from an EMBL/GenBank/DDBJ whole genome shotgun (WGS) entry which is preliminary data.</text>
</comment>
<dbReference type="Proteomes" id="UP000252519">
    <property type="component" value="Unassembled WGS sequence"/>
</dbReference>
<dbReference type="Gene3D" id="3.90.199.10">
    <property type="entry name" value="Topoisomerase II, domain 5"/>
    <property type="match status" value="1"/>
</dbReference>
<dbReference type="Gene3D" id="3.30.1360.40">
    <property type="match status" value="1"/>
</dbReference>
<dbReference type="InterPro" id="IPR013758">
    <property type="entry name" value="Topo_IIA_A/C_ab"/>
</dbReference>
<evidence type="ECO:0000256" key="2">
    <source>
        <dbReference type="ARBA" id="ARBA00001946"/>
    </source>
</evidence>
<comment type="cofactor">
    <cofactor evidence="2">
        <name>Mg(2+)</name>
        <dbReference type="ChEBI" id="CHEBI:18420"/>
    </cofactor>
</comment>
<dbReference type="InterPro" id="IPR050634">
    <property type="entry name" value="DNA_Topoisomerase_II"/>
</dbReference>
<dbReference type="GO" id="GO:0003677">
    <property type="term" value="F:DNA binding"/>
    <property type="evidence" value="ECO:0007669"/>
    <property type="project" value="UniProtKB-UniRule"/>
</dbReference>
<keyword evidence="12" id="KW-1185">Reference proteome</keyword>
<keyword evidence="4" id="KW-0547">Nucleotide-binding</keyword>
<sequence>MNNACLLEPLGQFGTRHEGGDDAASARYIYTRLSPITRLIFPAADDELLNYLQEENQLIEPDWYCPIVPMVLVNGAEGIATGWSTRVLSHDIREIIDNVRRLIDGGEVEKMTPSFSDFSGKIQELGENRYEICGKFKIIPSQRKNVSNLK</sequence>
<dbReference type="GO" id="GO:0000819">
    <property type="term" value="P:sister chromatid segregation"/>
    <property type="evidence" value="ECO:0007669"/>
    <property type="project" value="TreeGrafter"/>
</dbReference>
<feature type="domain" description="Topo IIA-type catalytic" evidence="10">
    <location>
        <begin position="1"/>
        <end position="150"/>
    </location>
</feature>
<dbReference type="GO" id="GO:0005634">
    <property type="term" value="C:nucleus"/>
    <property type="evidence" value="ECO:0007669"/>
    <property type="project" value="TreeGrafter"/>
</dbReference>
<dbReference type="GO" id="GO:0000712">
    <property type="term" value="P:resolution of meiotic recombination intermediates"/>
    <property type="evidence" value="ECO:0007669"/>
    <property type="project" value="TreeGrafter"/>
</dbReference>
<dbReference type="Pfam" id="PF00521">
    <property type="entry name" value="DNA_topoisoIV"/>
    <property type="match status" value="1"/>
</dbReference>
<evidence type="ECO:0000256" key="3">
    <source>
        <dbReference type="ARBA" id="ARBA00012895"/>
    </source>
</evidence>
<keyword evidence="6 9" id="KW-0799">Topoisomerase</keyword>